<proteinExistence type="inferred from homology"/>
<evidence type="ECO:0000313" key="8">
    <source>
        <dbReference type="Proteomes" id="UP000887563"/>
    </source>
</evidence>
<dbReference type="SUPFAM" id="SSF49785">
    <property type="entry name" value="Galactose-binding domain-like"/>
    <property type="match status" value="1"/>
</dbReference>
<dbReference type="InterPro" id="IPR004939">
    <property type="entry name" value="APC_su10/DOC_dom"/>
</dbReference>
<keyword evidence="6" id="KW-0131">Cell cycle</keyword>
<evidence type="ECO:0000256" key="2">
    <source>
        <dbReference type="ARBA" id="ARBA00013927"/>
    </source>
</evidence>
<evidence type="ECO:0000256" key="5">
    <source>
        <dbReference type="ARBA" id="ARBA00022786"/>
    </source>
</evidence>
<evidence type="ECO:0000256" key="3">
    <source>
        <dbReference type="ARBA" id="ARBA00022618"/>
    </source>
</evidence>
<name>A0A914KJC3_MELIC</name>
<dbReference type="InterPro" id="IPR008979">
    <property type="entry name" value="Galactose-bd-like_sf"/>
</dbReference>
<feature type="domain" description="DOC" evidence="7">
    <location>
        <begin position="4"/>
        <end position="212"/>
    </location>
</feature>
<accession>A0A914KJC3</accession>
<dbReference type="PANTHER" id="PTHR12936:SF0">
    <property type="entry name" value="ANAPHASE-PROMOTING COMPLEX SUBUNIT 10"/>
    <property type="match status" value="1"/>
</dbReference>
<dbReference type="GO" id="GO:0031145">
    <property type="term" value="P:anaphase-promoting complex-dependent catabolic process"/>
    <property type="evidence" value="ECO:0007669"/>
    <property type="project" value="InterPro"/>
</dbReference>
<dbReference type="WBParaSite" id="Minc3s00023g01481">
    <property type="protein sequence ID" value="Minc3s00023g01481"/>
    <property type="gene ID" value="Minc3s00023g01481"/>
</dbReference>
<dbReference type="GO" id="GO:0005680">
    <property type="term" value="C:anaphase-promoting complex"/>
    <property type="evidence" value="ECO:0007669"/>
    <property type="project" value="InterPro"/>
</dbReference>
<dbReference type="SMART" id="SM01337">
    <property type="entry name" value="APC10"/>
    <property type="match status" value="1"/>
</dbReference>
<evidence type="ECO:0000259" key="7">
    <source>
        <dbReference type="PROSITE" id="PS51284"/>
    </source>
</evidence>
<reference evidence="9" key="1">
    <citation type="submission" date="2022-11" db="UniProtKB">
        <authorList>
            <consortium name="WormBaseParasite"/>
        </authorList>
    </citation>
    <scope>IDENTIFICATION</scope>
</reference>
<evidence type="ECO:0000256" key="4">
    <source>
        <dbReference type="ARBA" id="ARBA00022776"/>
    </source>
</evidence>
<dbReference type="PANTHER" id="PTHR12936">
    <property type="entry name" value="ANAPHASE-PROMOTING COMPLEX 10"/>
    <property type="match status" value="1"/>
</dbReference>
<sequence>MVNDNSNKNFGRSWMSCLPEGVGHINDISNEAVWTLSSAKEGMGIHQLLDDREDTFCAKEGMGIHQLLDDREDTFWQSDGLQPHTITIEFQRRTPIDFLVVYLDYKLDESYTPSKIQIQTGSSVLDLEDPKTVTFSEPTGWQLIDLRKEKTSKKQPSSQQAFAIVIQIVQNHQNGRDTHIRGLRVLGPGSAHKNMLIRALARNEALAQHFSDLYFKKTIFSNGTIR</sequence>
<dbReference type="Pfam" id="PF03256">
    <property type="entry name" value="ANAPC10"/>
    <property type="match status" value="2"/>
</dbReference>
<dbReference type="PROSITE" id="PS51284">
    <property type="entry name" value="DOC"/>
    <property type="match status" value="1"/>
</dbReference>
<evidence type="ECO:0000313" key="9">
    <source>
        <dbReference type="WBParaSite" id="Minc3s00023g01481"/>
    </source>
</evidence>
<dbReference type="GO" id="GO:0070979">
    <property type="term" value="P:protein K11-linked ubiquitination"/>
    <property type="evidence" value="ECO:0007669"/>
    <property type="project" value="TreeGrafter"/>
</dbReference>
<evidence type="ECO:0000256" key="6">
    <source>
        <dbReference type="ARBA" id="ARBA00023306"/>
    </source>
</evidence>
<comment type="similarity">
    <text evidence="1">Belongs to the APC10 family.</text>
</comment>
<evidence type="ECO:0000256" key="1">
    <source>
        <dbReference type="ARBA" id="ARBA00006762"/>
    </source>
</evidence>
<dbReference type="InterPro" id="IPR016901">
    <property type="entry name" value="APC10/Doc1"/>
</dbReference>
<dbReference type="Gene3D" id="2.60.120.260">
    <property type="entry name" value="Galactose-binding domain-like"/>
    <property type="match status" value="2"/>
</dbReference>
<protein>
    <recommendedName>
        <fullName evidence="2">Anaphase-promoting complex subunit 10</fullName>
    </recommendedName>
</protein>
<keyword evidence="4" id="KW-0498">Mitosis</keyword>
<dbReference type="GO" id="GO:0051301">
    <property type="term" value="P:cell division"/>
    <property type="evidence" value="ECO:0007669"/>
    <property type="project" value="UniProtKB-KW"/>
</dbReference>
<keyword evidence="3" id="KW-0132">Cell division</keyword>
<keyword evidence="8" id="KW-1185">Reference proteome</keyword>
<organism evidence="8 9">
    <name type="scientific">Meloidogyne incognita</name>
    <name type="common">Southern root-knot nematode worm</name>
    <name type="synonym">Oxyuris incognita</name>
    <dbReference type="NCBI Taxonomy" id="6306"/>
    <lineage>
        <taxon>Eukaryota</taxon>
        <taxon>Metazoa</taxon>
        <taxon>Ecdysozoa</taxon>
        <taxon>Nematoda</taxon>
        <taxon>Chromadorea</taxon>
        <taxon>Rhabditida</taxon>
        <taxon>Tylenchina</taxon>
        <taxon>Tylenchomorpha</taxon>
        <taxon>Tylenchoidea</taxon>
        <taxon>Meloidogynidae</taxon>
        <taxon>Meloidogyninae</taxon>
        <taxon>Meloidogyne</taxon>
        <taxon>Meloidogyne incognita group</taxon>
    </lineage>
</organism>
<dbReference type="AlphaFoldDB" id="A0A914KJC3"/>
<dbReference type="Proteomes" id="UP000887563">
    <property type="component" value="Unplaced"/>
</dbReference>
<dbReference type="CDD" id="cd08366">
    <property type="entry name" value="APC10"/>
    <property type="match status" value="1"/>
</dbReference>
<keyword evidence="5" id="KW-0833">Ubl conjugation pathway</keyword>